<dbReference type="AlphaFoldDB" id="A0A8X6X4I8"/>
<reference evidence="1" key="1">
    <citation type="submission" date="2020-08" db="EMBL/GenBank/DDBJ databases">
        <title>Multicomponent nature underlies the extraordinary mechanical properties of spider dragline silk.</title>
        <authorList>
            <person name="Kono N."/>
            <person name="Nakamura H."/>
            <person name="Mori M."/>
            <person name="Yoshida Y."/>
            <person name="Ohtoshi R."/>
            <person name="Malay A.D."/>
            <person name="Moran D.A.P."/>
            <person name="Tomita M."/>
            <person name="Numata K."/>
            <person name="Arakawa K."/>
        </authorList>
    </citation>
    <scope>NUCLEOTIDE SEQUENCE</scope>
</reference>
<keyword evidence="2" id="KW-1185">Reference proteome</keyword>
<dbReference type="Proteomes" id="UP000886998">
    <property type="component" value="Unassembled WGS sequence"/>
</dbReference>
<evidence type="ECO:0000313" key="1">
    <source>
        <dbReference type="EMBL" id="GFY46120.1"/>
    </source>
</evidence>
<accession>A0A8X6X4I8</accession>
<organism evidence="1 2">
    <name type="scientific">Trichonephila inaurata madagascariensis</name>
    <dbReference type="NCBI Taxonomy" id="2747483"/>
    <lineage>
        <taxon>Eukaryota</taxon>
        <taxon>Metazoa</taxon>
        <taxon>Ecdysozoa</taxon>
        <taxon>Arthropoda</taxon>
        <taxon>Chelicerata</taxon>
        <taxon>Arachnida</taxon>
        <taxon>Araneae</taxon>
        <taxon>Araneomorphae</taxon>
        <taxon>Entelegynae</taxon>
        <taxon>Araneoidea</taxon>
        <taxon>Nephilidae</taxon>
        <taxon>Trichonephila</taxon>
        <taxon>Trichonephila inaurata</taxon>
    </lineage>
</organism>
<proteinExistence type="predicted"/>
<sequence>MSLFYVFVMNYLESIFRNGHLFAVFRKHFETVKDISFTGKNSSTGHFYAYVFVSSNNKERENFQNNIKVAGKEEGKEVYNLVNIFRENRRRKWENEAPLEQESSRKSNRLRMTCLRALETMEEQETRRKFNCLQMMQGSLKLLKIEKRDLNVSDCRSSRMAIWKDNAAYSYNPSIDYKSDASCILGPISILQCNEV</sequence>
<gene>
    <name evidence="1" type="ORF">TNIN_23321</name>
</gene>
<protein>
    <submittedName>
        <fullName evidence="1">Uncharacterized protein</fullName>
    </submittedName>
</protein>
<dbReference type="EMBL" id="BMAV01005200">
    <property type="protein sequence ID" value="GFY46120.1"/>
    <property type="molecule type" value="Genomic_DNA"/>
</dbReference>
<evidence type="ECO:0000313" key="2">
    <source>
        <dbReference type="Proteomes" id="UP000886998"/>
    </source>
</evidence>
<comment type="caution">
    <text evidence="1">The sequence shown here is derived from an EMBL/GenBank/DDBJ whole genome shotgun (WGS) entry which is preliminary data.</text>
</comment>
<name>A0A8X6X4I8_9ARAC</name>